<dbReference type="InterPro" id="IPR058624">
    <property type="entry name" value="MdtA-like_HH"/>
</dbReference>
<dbReference type="InterPro" id="IPR058626">
    <property type="entry name" value="MdtA-like_b-barrel"/>
</dbReference>
<dbReference type="EMBL" id="JAULRT010000059">
    <property type="protein sequence ID" value="MDO3382973.1"/>
    <property type="molecule type" value="Genomic_DNA"/>
</dbReference>
<dbReference type="NCBIfam" id="TIGR01730">
    <property type="entry name" value="RND_mfp"/>
    <property type="match status" value="1"/>
</dbReference>
<evidence type="ECO:0000259" key="6">
    <source>
        <dbReference type="Pfam" id="PF25944"/>
    </source>
</evidence>
<accession>A0ABT8THZ6</accession>
<dbReference type="InterPro" id="IPR006143">
    <property type="entry name" value="RND_pump_MFP"/>
</dbReference>
<organism evidence="8 9">
    <name type="scientific">Gilvimarinus algae</name>
    <dbReference type="NCBI Taxonomy" id="3058037"/>
    <lineage>
        <taxon>Bacteria</taxon>
        <taxon>Pseudomonadati</taxon>
        <taxon>Pseudomonadota</taxon>
        <taxon>Gammaproteobacteria</taxon>
        <taxon>Cellvibrionales</taxon>
        <taxon>Cellvibrionaceae</taxon>
        <taxon>Gilvimarinus</taxon>
    </lineage>
</organism>
<keyword evidence="9" id="KW-1185">Reference proteome</keyword>
<comment type="subcellular location">
    <subcellularLocation>
        <location evidence="1">Cell inner membrane</location>
        <topology evidence="1">Lipid-anchor</topology>
    </subcellularLocation>
</comment>
<feature type="domain" description="Multidrug resistance protein MdtA-like barrel-sandwich hybrid" evidence="5">
    <location>
        <begin position="70"/>
        <end position="202"/>
    </location>
</feature>
<dbReference type="Gene3D" id="2.40.30.170">
    <property type="match status" value="1"/>
</dbReference>
<comment type="similarity">
    <text evidence="2">Belongs to the membrane fusion protein (MFP) (TC 8.A.1) family.</text>
</comment>
<evidence type="ECO:0000259" key="7">
    <source>
        <dbReference type="Pfam" id="PF25967"/>
    </source>
</evidence>
<protein>
    <submittedName>
        <fullName evidence="8">Efflux RND transporter periplasmic adaptor subunit</fullName>
    </submittedName>
</protein>
<dbReference type="Pfam" id="PF25917">
    <property type="entry name" value="BSH_RND"/>
    <property type="match status" value="1"/>
</dbReference>
<dbReference type="Pfam" id="PF25967">
    <property type="entry name" value="RND-MFP_C"/>
    <property type="match status" value="1"/>
</dbReference>
<evidence type="ECO:0000256" key="2">
    <source>
        <dbReference type="ARBA" id="ARBA00009477"/>
    </source>
</evidence>
<evidence type="ECO:0000259" key="5">
    <source>
        <dbReference type="Pfam" id="PF25917"/>
    </source>
</evidence>
<dbReference type="Pfam" id="PF25944">
    <property type="entry name" value="Beta-barrel_RND"/>
    <property type="match status" value="1"/>
</dbReference>
<feature type="domain" description="Multidrug resistance protein MdtA-like C-terminal permuted SH3" evidence="7">
    <location>
        <begin position="312"/>
        <end position="370"/>
    </location>
</feature>
<proteinExistence type="inferred from homology"/>
<keyword evidence="3" id="KW-0175">Coiled coil</keyword>
<feature type="coiled-coil region" evidence="3">
    <location>
        <begin position="111"/>
        <end position="176"/>
    </location>
</feature>
<dbReference type="InterPro" id="IPR058627">
    <property type="entry name" value="MdtA-like_C"/>
</dbReference>
<name>A0ABT8THZ6_9GAMM</name>
<dbReference type="Pfam" id="PF25876">
    <property type="entry name" value="HH_MFP_RND"/>
    <property type="match status" value="1"/>
</dbReference>
<dbReference type="Gene3D" id="2.40.420.20">
    <property type="match status" value="1"/>
</dbReference>
<reference evidence="8" key="1">
    <citation type="submission" date="2023-07" db="EMBL/GenBank/DDBJ databases">
        <title>Gilvimarinus algae sp. nov., isolated from the surface of Kelp.</title>
        <authorList>
            <person name="Sun Y.Y."/>
            <person name="Gong Y."/>
            <person name="Du Z.J."/>
        </authorList>
    </citation>
    <scope>NUCLEOTIDE SEQUENCE</scope>
    <source>
        <strain evidence="8">SDUM040014</strain>
    </source>
</reference>
<comment type="caution">
    <text evidence="8">The sequence shown here is derived from an EMBL/GenBank/DDBJ whole genome shotgun (WGS) entry which is preliminary data.</text>
</comment>
<evidence type="ECO:0000256" key="3">
    <source>
        <dbReference type="SAM" id="Coils"/>
    </source>
</evidence>
<dbReference type="PROSITE" id="PS51257">
    <property type="entry name" value="PROKAR_LIPOPROTEIN"/>
    <property type="match status" value="1"/>
</dbReference>
<evidence type="ECO:0000313" key="8">
    <source>
        <dbReference type="EMBL" id="MDO3382973.1"/>
    </source>
</evidence>
<dbReference type="PANTHER" id="PTHR30158">
    <property type="entry name" value="ACRA/E-RELATED COMPONENT OF DRUG EFFLUX TRANSPORTER"/>
    <property type="match status" value="1"/>
</dbReference>
<dbReference type="RefSeq" id="WP_302713563.1">
    <property type="nucleotide sequence ID" value="NZ_JAULRT010000059.1"/>
</dbReference>
<evidence type="ECO:0000313" key="9">
    <source>
        <dbReference type="Proteomes" id="UP001168380"/>
    </source>
</evidence>
<dbReference type="InterPro" id="IPR058625">
    <property type="entry name" value="MdtA-like_BSH"/>
</dbReference>
<dbReference type="SUPFAM" id="SSF111369">
    <property type="entry name" value="HlyD-like secretion proteins"/>
    <property type="match status" value="1"/>
</dbReference>
<evidence type="ECO:0000259" key="4">
    <source>
        <dbReference type="Pfam" id="PF25876"/>
    </source>
</evidence>
<feature type="domain" description="Multidrug resistance protein MdtA-like beta-barrel" evidence="6">
    <location>
        <begin position="216"/>
        <end position="302"/>
    </location>
</feature>
<dbReference type="Gene3D" id="2.40.50.100">
    <property type="match status" value="1"/>
</dbReference>
<sequence length="397" mass="42722">MKLMSGVAPRGLSLLSKPAYTALILVLLGACSERGAEAPAAPPPAVSVYSVVDRPVGSYREFVGRTEAHRTVDLKARVEGELVQRGFVEGTLVSEGQLLFAIEDAPYRAAVQAAEADLERARSEVERTAKEYERGQQLAPDGYLSEQDLDKLKAAASQAKSALKAAESQLETARINLGYTRILAPFTGVIGKTRYNVGTIVGPASEPLAELSASDPIYVNFQLEESTYISYLQRRQREGVADQAPPVDIAMRLPNNDTYPQQGVLNFADTRVDATMGSVSLRAEFPNPDGVVVPGLYVTLLVEGREKDTKAVIPQAAVQSGQDGYSVLVVDSNNTVQQRLVSMGRRMGPMWIVEAGLEAGERIIIDGLQKVRAGIEVAAKEREVDPVTGAIAPLDSQ</sequence>
<dbReference type="Gene3D" id="1.10.287.470">
    <property type="entry name" value="Helix hairpin bin"/>
    <property type="match status" value="1"/>
</dbReference>
<feature type="domain" description="Multidrug resistance protein MdtA-like alpha-helical hairpin" evidence="4">
    <location>
        <begin position="112"/>
        <end position="180"/>
    </location>
</feature>
<dbReference type="Proteomes" id="UP001168380">
    <property type="component" value="Unassembled WGS sequence"/>
</dbReference>
<evidence type="ECO:0000256" key="1">
    <source>
        <dbReference type="ARBA" id="ARBA00004519"/>
    </source>
</evidence>
<gene>
    <name evidence="8" type="ORF">QWI16_12410</name>
</gene>